<protein>
    <recommendedName>
        <fullName evidence="1">Ubiquitin-like domain-containing protein</fullName>
    </recommendedName>
</protein>
<dbReference type="EMBL" id="JAWXYG010000006">
    <property type="protein sequence ID" value="KAK4270254.1"/>
    <property type="molecule type" value="Genomic_DNA"/>
</dbReference>
<dbReference type="PROSITE" id="PS50053">
    <property type="entry name" value="UBIQUITIN_2"/>
    <property type="match status" value="1"/>
</dbReference>
<proteinExistence type="predicted"/>
<dbReference type="AlphaFoldDB" id="A0AAE1JLH5"/>
<dbReference type="InterPro" id="IPR000626">
    <property type="entry name" value="Ubiquitin-like_dom"/>
</dbReference>
<organism evidence="2 3">
    <name type="scientific">Acacia crassicarpa</name>
    <name type="common">northern wattle</name>
    <dbReference type="NCBI Taxonomy" id="499986"/>
    <lineage>
        <taxon>Eukaryota</taxon>
        <taxon>Viridiplantae</taxon>
        <taxon>Streptophyta</taxon>
        <taxon>Embryophyta</taxon>
        <taxon>Tracheophyta</taxon>
        <taxon>Spermatophyta</taxon>
        <taxon>Magnoliopsida</taxon>
        <taxon>eudicotyledons</taxon>
        <taxon>Gunneridae</taxon>
        <taxon>Pentapetalae</taxon>
        <taxon>rosids</taxon>
        <taxon>fabids</taxon>
        <taxon>Fabales</taxon>
        <taxon>Fabaceae</taxon>
        <taxon>Caesalpinioideae</taxon>
        <taxon>mimosoid clade</taxon>
        <taxon>Acacieae</taxon>
        <taxon>Acacia</taxon>
    </lineage>
</organism>
<dbReference type="InterPro" id="IPR029071">
    <property type="entry name" value="Ubiquitin-like_domsf"/>
</dbReference>
<gene>
    <name evidence="2" type="ORF">QN277_023313</name>
</gene>
<dbReference type="Pfam" id="PF00240">
    <property type="entry name" value="ubiquitin"/>
    <property type="match status" value="1"/>
</dbReference>
<dbReference type="GO" id="GO:0090364">
    <property type="term" value="P:regulation of proteasome assembly"/>
    <property type="evidence" value="ECO:0007669"/>
    <property type="project" value="InterPro"/>
</dbReference>
<feature type="domain" description="Ubiquitin-like" evidence="1">
    <location>
        <begin position="16"/>
        <end position="76"/>
    </location>
</feature>
<keyword evidence="3" id="KW-1185">Reference proteome</keyword>
<dbReference type="Proteomes" id="UP001293593">
    <property type="component" value="Unassembled WGS sequence"/>
</dbReference>
<evidence type="ECO:0000259" key="1">
    <source>
        <dbReference type="PROSITE" id="PS50053"/>
    </source>
</evidence>
<sequence>MASNAVSTTSMLEEELTLTVQWSRKEYTIRVCGNDTVGELKRRICELTNVSPNRQMLLYLKVGSNLVVKKTPNKAS</sequence>
<reference evidence="2" key="1">
    <citation type="submission" date="2023-10" db="EMBL/GenBank/DDBJ databases">
        <title>Chromosome-level genome of the transformable northern wattle, Acacia crassicarpa.</title>
        <authorList>
            <person name="Massaro I."/>
            <person name="Sinha N.R."/>
            <person name="Poethig S."/>
            <person name="Leichty A.R."/>
        </authorList>
    </citation>
    <scope>NUCLEOTIDE SEQUENCE</scope>
    <source>
        <strain evidence="2">Acra3RX</strain>
        <tissue evidence="2">Leaf</tissue>
    </source>
</reference>
<evidence type="ECO:0000313" key="3">
    <source>
        <dbReference type="Proteomes" id="UP001293593"/>
    </source>
</evidence>
<dbReference type="Gene3D" id="3.10.20.90">
    <property type="entry name" value="Phosphatidylinositol 3-kinase Catalytic Subunit, Chain A, domain 1"/>
    <property type="match status" value="1"/>
</dbReference>
<dbReference type="PANTHER" id="PTHR48493:SF1">
    <property type="entry name" value="UBIQUITIN-LIKE DOMAIN-CONTAINING CTD PHOSPHATASE 1"/>
    <property type="match status" value="1"/>
</dbReference>
<accession>A0AAE1JLH5</accession>
<comment type="caution">
    <text evidence="2">The sequence shown here is derived from an EMBL/GenBank/DDBJ whole genome shotgun (WGS) entry which is preliminary data.</text>
</comment>
<dbReference type="PANTHER" id="PTHR48493">
    <property type="entry name" value="UBIQUITIN-LIKE DOMAIN-CONTAINING CTD PHOSPHATASE 1"/>
    <property type="match status" value="1"/>
</dbReference>
<name>A0AAE1JLH5_9FABA</name>
<dbReference type="InterPro" id="IPR051658">
    <property type="entry name" value="UBLCP1"/>
</dbReference>
<evidence type="ECO:0000313" key="2">
    <source>
        <dbReference type="EMBL" id="KAK4270254.1"/>
    </source>
</evidence>
<dbReference type="SUPFAM" id="SSF54236">
    <property type="entry name" value="Ubiquitin-like"/>
    <property type="match status" value="1"/>
</dbReference>